<evidence type="ECO:0000313" key="2">
    <source>
        <dbReference type="Proteomes" id="UP001595740"/>
    </source>
</evidence>
<dbReference type="InterPro" id="IPR008949">
    <property type="entry name" value="Isoprenoid_synthase_dom_sf"/>
</dbReference>
<reference evidence="2" key="1">
    <citation type="journal article" date="2019" name="Int. J. Syst. Evol. Microbiol.">
        <title>The Global Catalogue of Microorganisms (GCM) 10K type strain sequencing project: providing services to taxonomists for standard genome sequencing and annotation.</title>
        <authorList>
            <consortium name="The Broad Institute Genomics Platform"/>
            <consortium name="The Broad Institute Genome Sequencing Center for Infectious Disease"/>
            <person name="Wu L."/>
            <person name="Ma J."/>
        </authorList>
    </citation>
    <scope>NUCLEOTIDE SEQUENCE [LARGE SCALE GENOMIC DNA]</scope>
    <source>
        <strain evidence="2">KCTC 42875</strain>
    </source>
</reference>
<dbReference type="SUPFAM" id="SSF48576">
    <property type="entry name" value="Terpenoid synthases"/>
    <property type="match status" value="1"/>
</dbReference>
<accession>A0ABV7RU00</accession>
<gene>
    <name evidence="1" type="ORF">ACFOLC_14325</name>
</gene>
<dbReference type="Proteomes" id="UP001595740">
    <property type="component" value="Unassembled WGS sequence"/>
</dbReference>
<sequence length="244" mass="26582">MPEHIAPEQDEGLDSFLDKWRARWPEWAVAQVFVPPVQRETAMAWAALQQELTDAAWGGSDPRPGEAKLGWWSEELQGWAKGGRRHPLGVALQRLPAPWTTLAASLPALRESRERPRDRAEALRRLQPFASAIAQVEAGLFADGRVEDGAALPAIAASLLHARLAQVGESAVPLSVLARAGEDATVRAWAAELLADWPAATAATRPRRLWAALARKRLVRGDAALPLPPWAALLAAWRAARNGR</sequence>
<protein>
    <submittedName>
        <fullName evidence="1">Squalene/phytoene synthase family protein</fullName>
    </submittedName>
</protein>
<comment type="caution">
    <text evidence="1">The sequence shown here is derived from an EMBL/GenBank/DDBJ whole genome shotgun (WGS) entry which is preliminary data.</text>
</comment>
<dbReference type="EMBL" id="JBHRXK010000008">
    <property type="protein sequence ID" value="MFC3552177.1"/>
    <property type="molecule type" value="Genomic_DNA"/>
</dbReference>
<proteinExistence type="predicted"/>
<dbReference type="RefSeq" id="WP_386759938.1">
    <property type="nucleotide sequence ID" value="NZ_JBHRXK010000008.1"/>
</dbReference>
<keyword evidence="2" id="KW-1185">Reference proteome</keyword>
<organism evidence="1 2">
    <name type="scientific">Lysobacter cavernae</name>
    <dbReference type="NCBI Taxonomy" id="1685901"/>
    <lineage>
        <taxon>Bacteria</taxon>
        <taxon>Pseudomonadati</taxon>
        <taxon>Pseudomonadota</taxon>
        <taxon>Gammaproteobacteria</taxon>
        <taxon>Lysobacterales</taxon>
        <taxon>Lysobacteraceae</taxon>
        <taxon>Lysobacter</taxon>
    </lineage>
</organism>
<evidence type="ECO:0000313" key="1">
    <source>
        <dbReference type="EMBL" id="MFC3552177.1"/>
    </source>
</evidence>
<name>A0ABV7RU00_9GAMM</name>